<feature type="domain" description="BPP" evidence="2">
    <location>
        <begin position="21"/>
        <end position="348"/>
    </location>
</feature>
<dbReference type="InterPro" id="IPR011042">
    <property type="entry name" value="6-blade_b-propeller_TolB-like"/>
</dbReference>
<dbReference type="GO" id="GO:0016158">
    <property type="term" value="F:inositol hexakisphosphate 3-phosphatase activity"/>
    <property type="evidence" value="ECO:0007669"/>
    <property type="project" value="InterPro"/>
</dbReference>
<protein>
    <submittedName>
        <fullName evidence="3">Phytase</fullName>
    </submittedName>
</protein>
<organism evidence="3 4">
    <name type="scientific">Sphingobium nicotianae</name>
    <dbReference type="NCBI Taxonomy" id="2782607"/>
    <lineage>
        <taxon>Bacteria</taxon>
        <taxon>Pseudomonadati</taxon>
        <taxon>Pseudomonadota</taxon>
        <taxon>Alphaproteobacteria</taxon>
        <taxon>Sphingomonadales</taxon>
        <taxon>Sphingomonadaceae</taxon>
        <taxon>Sphingobium</taxon>
    </lineage>
</organism>
<evidence type="ECO:0000313" key="3">
    <source>
        <dbReference type="EMBL" id="MBT2188317.1"/>
    </source>
</evidence>
<sequence length="351" mass="36954">MSLHPVSMLASILGLFAAMPSGAQPVETATIPAVRETAPVASPGDSADDPAVWRNPADPAKSLIVGTDKSWGLNVYDLSGKLVASAPAGRVNNVDLRADVLIGGREAVLVAATDRSDDPHGKIALYALEASPAGLRHLAHVPVASDGVGDVYGFCLWRYAADRVFAFIAFNNGDVRQYALDLSGSAPSATLVRDVKLGSRTEGCVVDDRTGLLYVGEERRAIWRIDAAPDSKAPPTMFAAVDGVRLIPDIEGVTIIPQGARGGLLLASSQNDNAYVAYDLESGRYVRRFRVTGSGPVDGVTDTDGLEFAPGNFSAPFEKGFLIVQDGDNAPDNQNFKLVPGKALKTLLGLK</sequence>
<feature type="chain" id="PRO_5040803729" evidence="1">
    <location>
        <begin position="24"/>
        <end position="351"/>
    </location>
</feature>
<evidence type="ECO:0000256" key="1">
    <source>
        <dbReference type="SAM" id="SignalP"/>
    </source>
</evidence>
<dbReference type="Proteomes" id="UP001138757">
    <property type="component" value="Unassembled WGS sequence"/>
</dbReference>
<keyword evidence="4" id="KW-1185">Reference proteome</keyword>
<proteinExistence type="predicted"/>
<evidence type="ECO:0000259" key="2">
    <source>
        <dbReference type="PROSITE" id="PS51662"/>
    </source>
</evidence>
<dbReference type="Gene3D" id="2.120.10.30">
    <property type="entry name" value="TolB, C-terminal domain"/>
    <property type="match status" value="1"/>
</dbReference>
<dbReference type="SUPFAM" id="SSF50956">
    <property type="entry name" value="Thermostable phytase (3-phytase)"/>
    <property type="match status" value="1"/>
</dbReference>
<comment type="caution">
    <text evidence="3">The sequence shown here is derived from an EMBL/GenBank/DDBJ whole genome shotgun (WGS) entry which is preliminary data.</text>
</comment>
<dbReference type="PROSITE" id="PS51662">
    <property type="entry name" value="BP_PHYTASE"/>
    <property type="match status" value="1"/>
</dbReference>
<reference evidence="3" key="1">
    <citation type="submission" date="2021-05" db="EMBL/GenBank/DDBJ databases">
        <title>Genome of Sphingobium sp. strain.</title>
        <authorList>
            <person name="Fan R."/>
        </authorList>
    </citation>
    <scope>NUCLEOTIDE SEQUENCE</scope>
    <source>
        <strain evidence="3">H33</strain>
    </source>
</reference>
<dbReference type="InterPro" id="IPR003431">
    <property type="entry name" value="B-propeller_Phytase"/>
</dbReference>
<dbReference type="AlphaFoldDB" id="A0A9X1DE87"/>
<dbReference type="RefSeq" id="WP_214624573.1">
    <property type="nucleotide sequence ID" value="NZ_JAHGAW010000010.1"/>
</dbReference>
<evidence type="ECO:0000313" key="4">
    <source>
        <dbReference type="Proteomes" id="UP001138757"/>
    </source>
</evidence>
<dbReference type="Pfam" id="PF02333">
    <property type="entry name" value="Phytase"/>
    <property type="match status" value="1"/>
</dbReference>
<feature type="signal peptide" evidence="1">
    <location>
        <begin position="1"/>
        <end position="23"/>
    </location>
</feature>
<dbReference type="EMBL" id="JAHGAW010000010">
    <property type="protein sequence ID" value="MBT2188317.1"/>
    <property type="molecule type" value="Genomic_DNA"/>
</dbReference>
<gene>
    <name evidence="3" type="ORF">KK488_15280</name>
</gene>
<keyword evidence="1" id="KW-0732">Signal</keyword>
<accession>A0A9X1DE87</accession>
<name>A0A9X1DE87_9SPHN</name>